<feature type="domain" description="PLD phosphodiesterase" evidence="2">
    <location>
        <begin position="321"/>
        <end position="348"/>
    </location>
</feature>
<evidence type="ECO:0000313" key="3">
    <source>
        <dbReference type="EMBL" id="EFO81202.1"/>
    </source>
</evidence>
<dbReference type="GO" id="GO:0032049">
    <property type="term" value="P:cardiolipin biosynthetic process"/>
    <property type="evidence" value="ECO:0007669"/>
    <property type="project" value="UniProtKB-ARBA"/>
</dbReference>
<evidence type="ECO:0000259" key="2">
    <source>
        <dbReference type="PROSITE" id="PS50035"/>
    </source>
</evidence>
<keyword evidence="1" id="KW-1133">Transmembrane helix</keyword>
<organism evidence="3 4">
    <name type="scientific">Oscillochloris trichoides DG-6</name>
    <dbReference type="NCBI Taxonomy" id="765420"/>
    <lineage>
        <taxon>Bacteria</taxon>
        <taxon>Bacillati</taxon>
        <taxon>Chloroflexota</taxon>
        <taxon>Chloroflexia</taxon>
        <taxon>Chloroflexales</taxon>
        <taxon>Chloroflexineae</taxon>
        <taxon>Oscillochloridaceae</taxon>
        <taxon>Oscillochloris</taxon>
    </lineage>
</organism>
<name>E1IC85_9CHLR</name>
<dbReference type="AlphaFoldDB" id="E1IC85"/>
<keyword evidence="4" id="KW-1185">Reference proteome</keyword>
<dbReference type="PANTHER" id="PTHR21248:SF22">
    <property type="entry name" value="PHOSPHOLIPASE D"/>
    <property type="match status" value="1"/>
</dbReference>
<keyword evidence="1" id="KW-0812">Transmembrane</keyword>
<dbReference type="PROSITE" id="PS50035">
    <property type="entry name" value="PLD"/>
    <property type="match status" value="2"/>
</dbReference>
<dbReference type="InterPro" id="IPR025202">
    <property type="entry name" value="PLD-like_dom"/>
</dbReference>
<evidence type="ECO:0000256" key="1">
    <source>
        <dbReference type="SAM" id="Phobius"/>
    </source>
</evidence>
<dbReference type="InterPro" id="IPR001736">
    <property type="entry name" value="PLipase_D/transphosphatidylase"/>
</dbReference>
<dbReference type="SUPFAM" id="SSF56024">
    <property type="entry name" value="Phospholipase D/nuclease"/>
    <property type="match status" value="2"/>
</dbReference>
<sequence length="408" mass="47259">MDVAVWRIPLLVFGGIFTLQVLLIIVLMAEAKVRRNRVPPKGFPHFHPPPATVSRTEVQIYSEGQVLFAAMLEAIEAASETIYLETYIWKGDELGELFKQALIRKAQAGVQVYLIYDTFANMVVPSRFFRFPPEVHVLPYRAWRRPWHIFDFRRYGRDHRKILVVDERIAFVGGYNIGELYRVHWRDTHLRLVGPEADDLGASFVDFWNANRSPQQPKIPMPPRSWSAELRAYRNDPVRMIFPIRSIYIEAIEQAQRHIYMTQAYFIPDEAILNALIRAARRGVDVRVLVPWQSNHVLTDWLARHTFDLCLRNGIRIFAYQGAMIHAKSATIDSIWSMIGTANLDRLSLAGNYEVNMEIFNTHVAHSMEAIFHCDLSNATEIQPHVWARRSWASRASELLLAPLWPFL</sequence>
<keyword evidence="1" id="KW-0472">Membrane</keyword>
<feature type="domain" description="PLD phosphodiesterase" evidence="2">
    <location>
        <begin position="154"/>
        <end position="181"/>
    </location>
</feature>
<gene>
    <name evidence="3" type="ORF">OSCT_0936</name>
</gene>
<dbReference type="HOGENOM" id="CLU_038053_0_2_0"/>
<dbReference type="CDD" id="cd09159">
    <property type="entry name" value="PLDc_ybhO_like_2"/>
    <property type="match status" value="1"/>
</dbReference>
<reference evidence="3 4" key="1">
    <citation type="journal article" date="2011" name="J. Bacteriol.">
        <title>Draft genome sequence of the anoxygenic filamentous phototrophic bacterium Oscillochloris trichoides subsp. DG-6.</title>
        <authorList>
            <person name="Kuznetsov B.B."/>
            <person name="Ivanovsky R.N."/>
            <person name="Keppen O.I."/>
            <person name="Sukhacheva M.V."/>
            <person name="Bumazhkin B.K."/>
            <person name="Patutina E.O."/>
            <person name="Beletsky A.V."/>
            <person name="Mardanov A.V."/>
            <person name="Baslerov R.V."/>
            <person name="Panteleeva A.N."/>
            <person name="Kolganova T.V."/>
            <person name="Ravin N.V."/>
            <person name="Skryabin K.G."/>
        </authorList>
    </citation>
    <scope>NUCLEOTIDE SEQUENCE [LARGE SCALE GENOMIC DNA]</scope>
    <source>
        <strain evidence="3 4">DG-6</strain>
    </source>
</reference>
<feature type="transmembrane region" description="Helical" evidence="1">
    <location>
        <begin position="6"/>
        <end position="29"/>
    </location>
</feature>
<evidence type="ECO:0000313" key="4">
    <source>
        <dbReference type="Proteomes" id="UP000054010"/>
    </source>
</evidence>
<protein>
    <submittedName>
        <fullName evidence="3">Phospholipase D/transphosphatidylase</fullName>
    </submittedName>
</protein>
<dbReference type="eggNOG" id="COG1502">
    <property type="taxonomic scope" value="Bacteria"/>
</dbReference>
<dbReference type="CDD" id="cd09110">
    <property type="entry name" value="PLDc_CLS_1"/>
    <property type="match status" value="1"/>
</dbReference>
<dbReference type="EMBL" id="ADVR01000022">
    <property type="protein sequence ID" value="EFO81202.1"/>
    <property type="molecule type" value="Genomic_DNA"/>
</dbReference>
<dbReference type="PANTHER" id="PTHR21248">
    <property type="entry name" value="CARDIOLIPIN SYNTHASE"/>
    <property type="match status" value="1"/>
</dbReference>
<dbReference type="GO" id="GO:0030572">
    <property type="term" value="F:phosphatidyltransferase activity"/>
    <property type="evidence" value="ECO:0007669"/>
    <property type="project" value="UniProtKB-ARBA"/>
</dbReference>
<comment type="caution">
    <text evidence="3">The sequence shown here is derived from an EMBL/GenBank/DDBJ whole genome shotgun (WGS) entry which is preliminary data.</text>
</comment>
<dbReference type="STRING" id="765420.OSCT_0936"/>
<dbReference type="SMART" id="SM00155">
    <property type="entry name" value="PLDc"/>
    <property type="match status" value="2"/>
</dbReference>
<dbReference type="Gene3D" id="3.30.870.10">
    <property type="entry name" value="Endonuclease Chain A"/>
    <property type="match status" value="2"/>
</dbReference>
<dbReference type="Proteomes" id="UP000054010">
    <property type="component" value="Unassembled WGS sequence"/>
</dbReference>
<dbReference type="Pfam" id="PF13091">
    <property type="entry name" value="PLDc_2"/>
    <property type="match status" value="2"/>
</dbReference>
<proteinExistence type="predicted"/>
<accession>E1IC85</accession>